<feature type="compositionally biased region" description="Gly residues" evidence="6">
    <location>
        <begin position="570"/>
        <end position="595"/>
    </location>
</feature>
<keyword evidence="4 5" id="KW-0694">RNA-binding</keyword>
<accession>A0ABR1BIF7</accession>
<dbReference type="CDD" id="cd12251">
    <property type="entry name" value="RRM3_hnRNPR_like"/>
    <property type="match status" value="1"/>
</dbReference>
<dbReference type="Proteomes" id="UP001303046">
    <property type="component" value="Unassembled WGS sequence"/>
</dbReference>
<evidence type="ECO:0000313" key="9">
    <source>
        <dbReference type="Proteomes" id="UP001303046"/>
    </source>
</evidence>
<evidence type="ECO:0000256" key="1">
    <source>
        <dbReference type="ARBA" id="ARBA00004496"/>
    </source>
</evidence>
<proteinExistence type="predicted"/>
<feature type="domain" description="RRM" evidence="7">
    <location>
        <begin position="227"/>
        <end position="306"/>
    </location>
</feature>
<keyword evidence="3" id="KW-0677">Repeat</keyword>
<dbReference type="InterPro" id="IPR000504">
    <property type="entry name" value="RRM_dom"/>
</dbReference>
<dbReference type="EMBL" id="JAVFWL010000001">
    <property type="protein sequence ID" value="KAK6726257.1"/>
    <property type="molecule type" value="Genomic_DNA"/>
</dbReference>
<evidence type="ECO:0000256" key="6">
    <source>
        <dbReference type="SAM" id="MobiDB-lite"/>
    </source>
</evidence>
<dbReference type="InterPro" id="IPR035979">
    <property type="entry name" value="RBD_domain_sf"/>
</dbReference>
<feature type="region of interest" description="Disordered" evidence="6">
    <location>
        <begin position="570"/>
        <end position="627"/>
    </location>
</feature>
<dbReference type="InterPro" id="IPR012677">
    <property type="entry name" value="Nucleotide-bd_a/b_plait_sf"/>
</dbReference>
<dbReference type="Pfam" id="PF18360">
    <property type="entry name" value="hnRNP_Q_AcD"/>
    <property type="match status" value="1"/>
</dbReference>
<feature type="domain" description="RRM" evidence="7">
    <location>
        <begin position="308"/>
        <end position="392"/>
    </location>
</feature>
<feature type="region of interest" description="Disordered" evidence="6">
    <location>
        <begin position="55"/>
        <end position="81"/>
    </location>
</feature>
<dbReference type="SMART" id="SM00360">
    <property type="entry name" value="RRM"/>
    <property type="match status" value="3"/>
</dbReference>
<reference evidence="8 9" key="1">
    <citation type="submission" date="2023-08" db="EMBL/GenBank/DDBJ databases">
        <title>A Necator americanus chromosomal reference genome.</title>
        <authorList>
            <person name="Ilik V."/>
            <person name="Petrzelkova K.J."/>
            <person name="Pardy F."/>
            <person name="Fuh T."/>
            <person name="Niatou-Singa F.S."/>
            <person name="Gouil Q."/>
            <person name="Baker L."/>
            <person name="Ritchie M.E."/>
            <person name="Jex A.R."/>
            <person name="Gazzola D."/>
            <person name="Li H."/>
            <person name="Toshio Fujiwara R."/>
            <person name="Zhan B."/>
            <person name="Aroian R.V."/>
            <person name="Pafco B."/>
            <person name="Schwarz E.M."/>
        </authorList>
    </citation>
    <scope>NUCLEOTIDE SEQUENCE [LARGE SCALE GENOMIC DNA]</scope>
    <source>
        <strain evidence="8 9">Aroian</strain>
        <tissue evidence="8">Whole animal</tissue>
    </source>
</reference>
<dbReference type="CDD" id="cd21039">
    <property type="entry name" value="NURR"/>
    <property type="match status" value="1"/>
</dbReference>
<organism evidence="8 9">
    <name type="scientific">Necator americanus</name>
    <name type="common">Human hookworm</name>
    <dbReference type="NCBI Taxonomy" id="51031"/>
    <lineage>
        <taxon>Eukaryota</taxon>
        <taxon>Metazoa</taxon>
        <taxon>Ecdysozoa</taxon>
        <taxon>Nematoda</taxon>
        <taxon>Chromadorea</taxon>
        <taxon>Rhabditida</taxon>
        <taxon>Rhabditina</taxon>
        <taxon>Rhabditomorpha</taxon>
        <taxon>Strongyloidea</taxon>
        <taxon>Ancylostomatidae</taxon>
        <taxon>Bunostominae</taxon>
        <taxon>Necator</taxon>
    </lineage>
</organism>
<comment type="caution">
    <text evidence="8">The sequence shown here is derived from an EMBL/GenBank/DDBJ whole genome shotgun (WGS) entry which is preliminary data.</text>
</comment>
<protein>
    <recommendedName>
        <fullName evidence="7">RRM domain-containing protein</fullName>
    </recommendedName>
</protein>
<dbReference type="SUPFAM" id="SSF54928">
    <property type="entry name" value="RNA-binding domain, RBD"/>
    <property type="match status" value="2"/>
</dbReference>
<comment type="subcellular location">
    <subcellularLocation>
        <location evidence="1">Cytoplasm</location>
    </subcellularLocation>
</comment>
<evidence type="ECO:0000256" key="3">
    <source>
        <dbReference type="ARBA" id="ARBA00022737"/>
    </source>
</evidence>
<keyword evidence="2" id="KW-0963">Cytoplasm</keyword>
<evidence type="ECO:0000313" key="8">
    <source>
        <dbReference type="EMBL" id="KAK6726257.1"/>
    </source>
</evidence>
<evidence type="ECO:0000259" key="7">
    <source>
        <dbReference type="PROSITE" id="PS50102"/>
    </source>
</evidence>
<sequence length="627" mass="68956">MAFLLSIIPQVRRDVGLGDPRVTRAAQHDVIETKDEVISTYVDVAIMADVEMEQPKVEPKEEAVEQNGNVNKEEAKTTSEYEENETYKKLISQQMKKSVAESLMKLFDSGYMTADDVDERAVEMMNSFPEDQARYIVEQLRESRLFGVQNKAQYLMSLMRNFRDRVRNQGAQSVMAGKLITGPDPEKMAEILKRTGYSLEITVGQRKYGGPCPDWEGPPTGPAGQGHEVYVGHIPHELFEDSIVPLFEQCGKIWDLRLMMDPMSGKNRGYAFLTFCEKASAAEAAKKYDGHEILPGKALKVNVSVANTRLFLGNIPKSKTKDEILEELKKHAEGVTDVIVYTIPDATERHKNRGFCFVDFADHKTASDAKRKIQQHKIRPFNSELVVDWAEQQDEPDEETMNKVKVLYVRNLKECVTEEKLKEIFGTFGEIERIKKIKDYAFVHFKERDPCLKALEEWNGKDLEGVNIDCSLAKPQTEKKKKPMRGRGMGMGMGMGYGGGPGGFGGGRGRANNMYPNMGFDDYSYGGGYGMGGGYGDYGYGMGGGGYGGGYGDFQNGGYGPQGGFGGPFGGGGFGGRGGGGFRGGRGGNRGGFAGRGKRPGDRTGGPASKRDNGAPDFSADVNMSSF</sequence>
<feature type="domain" description="RRM" evidence="7">
    <location>
        <begin position="405"/>
        <end position="475"/>
    </location>
</feature>
<keyword evidence="9" id="KW-1185">Reference proteome</keyword>
<name>A0ABR1BIF7_NECAM</name>
<evidence type="ECO:0000256" key="2">
    <source>
        <dbReference type="ARBA" id="ARBA00022490"/>
    </source>
</evidence>
<dbReference type="PANTHER" id="PTHR21245">
    <property type="entry name" value="HETEROGENEOUS NUCLEAR RIBONUCLEOPROTEIN"/>
    <property type="match status" value="1"/>
</dbReference>
<dbReference type="CDD" id="cd12250">
    <property type="entry name" value="RRM2_hnRNPR_like"/>
    <property type="match status" value="1"/>
</dbReference>
<evidence type="ECO:0000256" key="4">
    <source>
        <dbReference type="ARBA" id="ARBA00022884"/>
    </source>
</evidence>
<dbReference type="CDD" id="cd12249">
    <property type="entry name" value="RRM1_hnRNPR_like"/>
    <property type="match status" value="1"/>
</dbReference>
<dbReference type="InterPro" id="IPR041337">
    <property type="entry name" value="hnRNP_Q_AcD"/>
</dbReference>
<gene>
    <name evidence="8" type="primary">Necator_chrI.g650</name>
    <name evidence="8" type="ORF">RB195_004528</name>
</gene>
<evidence type="ECO:0000256" key="5">
    <source>
        <dbReference type="PROSITE-ProRule" id="PRU00176"/>
    </source>
</evidence>
<dbReference type="NCBIfam" id="TIGR01648">
    <property type="entry name" value="hnRNP-R-Q"/>
    <property type="match status" value="1"/>
</dbReference>
<dbReference type="Gene3D" id="3.30.70.330">
    <property type="match status" value="3"/>
</dbReference>
<dbReference type="PROSITE" id="PS50102">
    <property type="entry name" value="RRM"/>
    <property type="match status" value="3"/>
</dbReference>
<dbReference type="Pfam" id="PF00076">
    <property type="entry name" value="RRM_1"/>
    <property type="match status" value="3"/>
</dbReference>
<dbReference type="InterPro" id="IPR006535">
    <property type="entry name" value="HnRNP_R/Q_splicing_fac"/>
</dbReference>